<keyword evidence="5 12" id="KW-0547">Nucleotide-binding</keyword>
<dbReference type="InterPro" id="IPR050130">
    <property type="entry name" value="ClpA_ClpB"/>
</dbReference>
<comment type="caution">
    <text evidence="16">The sequence shown here is derived from an EMBL/GenBank/DDBJ whole genome shotgun (WGS) entry which is preliminary data.</text>
</comment>
<evidence type="ECO:0000256" key="2">
    <source>
        <dbReference type="ARBA" id="ARBA00008675"/>
    </source>
</evidence>
<dbReference type="CDD" id="cd00009">
    <property type="entry name" value="AAA"/>
    <property type="match status" value="1"/>
</dbReference>
<evidence type="ECO:0000256" key="4">
    <source>
        <dbReference type="ARBA" id="ARBA00022737"/>
    </source>
</evidence>
<evidence type="ECO:0000256" key="6">
    <source>
        <dbReference type="ARBA" id="ARBA00022840"/>
    </source>
</evidence>
<proteinExistence type="inferred from homology"/>
<dbReference type="EMBL" id="JBJLSN010000112">
    <property type="protein sequence ID" value="MFL7905956.1"/>
    <property type="molecule type" value="Genomic_DNA"/>
</dbReference>
<comment type="subunit">
    <text evidence="10">Homohexamer. The oligomerization is ATP-dependent.</text>
</comment>
<dbReference type="PANTHER" id="PTHR11638:SF18">
    <property type="entry name" value="HEAT SHOCK PROTEIN 104"/>
    <property type="match status" value="1"/>
</dbReference>
<dbReference type="SUPFAM" id="SSF81923">
    <property type="entry name" value="Double Clp-N motif"/>
    <property type="match status" value="1"/>
</dbReference>
<dbReference type="PROSITE" id="PS51903">
    <property type="entry name" value="CLP_R"/>
    <property type="match status" value="1"/>
</dbReference>
<name>A0ABW8VHW4_9PROT</name>
<evidence type="ECO:0000256" key="5">
    <source>
        <dbReference type="ARBA" id="ARBA00022741"/>
    </source>
</evidence>
<evidence type="ECO:0000256" key="3">
    <source>
        <dbReference type="ARBA" id="ARBA00017574"/>
    </source>
</evidence>
<dbReference type="Gene3D" id="3.40.50.300">
    <property type="entry name" value="P-loop containing nucleotide triphosphate hydrolases"/>
    <property type="match status" value="3"/>
</dbReference>
<keyword evidence="7 13" id="KW-0175">Coiled coil</keyword>
<protein>
    <recommendedName>
        <fullName evidence="3 13">Chaperone protein ClpB</fullName>
    </recommendedName>
</protein>
<dbReference type="SMART" id="SM01086">
    <property type="entry name" value="ClpB_D2-small"/>
    <property type="match status" value="1"/>
</dbReference>
<keyword evidence="13" id="KW-0963">Cytoplasm</keyword>
<evidence type="ECO:0000256" key="14">
    <source>
        <dbReference type="SAM" id="MobiDB-lite"/>
    </source>
</evidence>
<dbReference type="Pfam" id="PF17871">
    <property type="entry name" value="AAA_lid_9"/>
    <property type="match status" value="1"/>
</dbReference>
<keyword evidence="13" id="KW-0346">Stress response</keyword>
<evidence type="ECO:0000256" key="11">
    <source>
        <dbReference type="PROSITE-ProRule" id="PRU01251"/>
    </source>
</evidence>
<dbReference type="SUPFAM" id="SSF52540">
    <property type="entry name" value="P-loop containing nucleoside triphosphate hydrolases"/>
    <property type="match status" value="2"/>
</dbReference>
<keyword evidence="8 12" id="KW-0143">Chaperone</keyword>
<dbReference type="NCBIfam" id="TIGR03346">
    <property type="entry name" value="chaperone_ClpB"/>
    <property type="match status" value="1"/>
</dbReference>
<dbReference type="InterPro" id="IPR001270">
    <property type="entry name" value="ClpA/B"/>
</dbReference>
<dbReference type="SMART" id="SM00382">
    <property type="entry name" value="AAA"/>
    <property type="match status" value="2"/>
</dbReference>
<dbReference type="PANTHER" id="PTHR11638">
    <property type="entry name" value="ATP-DEPENDENT CLP PROTEASE"/>
    <property type="match status" value="1"/>
</dbReference>
<dbReference type="Pfam" id="PF02861">
    <property type="entry name" value="Clp_N"/>
    <property type="match status" value="1"/>
</dbReference>
<comment type="subcellular location">
    <subcellularLocation>
        <location evidence="1 13">Cytoplasm</location>
    </subcellularLocation>
</comment>
<feature type="domain" description="Clp R" evidence="15">
    <location>
        <begin position="3"/>
        <end position="148"/>
    </location>
</feature>
<dbReference type="Gene3D" id="1.10.8.60">
    <property type="match status" value="1"/>
</dbReference>
<evidence type="ECO:0000313" key="17">
    <source>
        <dbReference type="Proteomes" id="UP001628281"/>
    </source>
</evidence>
<evidence type="ECO:0000259" key="15">
    <source>
        <dbReference type="PROSITE" id="PS51903"/>
    </source>
</evidence>
<comment type="similarity">
    <text evidence="2 12">Belongs to the ClpA/ClpB family.</text>
</comment>
<dbReference type="Proteomes" id="UP001628281">
    <property type="component" value="Unassembled WGS sequence"/>
</dbReference>
<feature type="region of interest" description="Disordered" evidence="14">
    <location>
        <begin position="855"/>
        <end position="874"/>
    </location>
</feature>
<evidence type="ECO:0000256" key="9">
    <source>
        <dbReference type="ARBA" id="ARBA00025613"/>
    </source>
</evidence>
<dbReference type="InterPro" id="IPR017730">
    <property type="entry name" value="Chaperonin_ClpB"/>
</dbReference>
<keyword evidence="6 12" id="KW-0067">ATP-binding</keyword>
<dbReference type="Pfam" id="PF00004">
    <property type="entry name" value="AAA"/>
    <property type="match status" value="1"/>
</dbReference>
<dbReference type="Pfam" id="PF10431">
    <property type="entry name" value="ClpB_D2-small"/>
    <property type="match status" value="1"/>
</dbReference>
<dbReference type="InterPro" id="IPR003593">
    <property type="entry name" value="AAA+_ATPase"/>
</dbReference>
<dbReference type="InterPro" id="IPR018368">
    <property type="entry name" value="ClpA/B_CS1"/>
</dbReference>
<comment type="function">
    <text evidence="9">Part of a stress-induced multi-chaperone system, it is involved in the recovery of the cell from heat-induced damage, in cooperation with DnaK, DnaJ and GrpE. Acts before DnaK, in the processing of protein aggregates. Protein binding stimulates the ATPase activity; ATP hydrolysis unfolds the denatured protein aggregates, which probably helps expose new hydrophobic binding sites on the surface of ClpB-bound aggregates, contributing to the solubilization and refolding of denatured protein aggregates by DnaK.</text>
</comment>
<dbReference type="PRINTS" id="PR00300">
    <property type="entry name" value="CLPPROTEASEA"/>
</dbReference>
<evidence type="ECO:0000256" key="1">
    <source>
        <dbReference type="ARBA" id="ARBA00004496"/>
    </source>
</evidence>
<sequence>MDLEKYTDRAKGFLQSAQTLAVSRGHQRLTPEHLLKVLLEDSEGLCANLIRAAGGDPKAALSAVDAALDKLPRVEGAGAGQVYMAPELARVFEAAEQLAQKAGDSFVTVERLLLALAAAAGTPAAKALASAGVNAQGLNKAIEDIRKGRTADTASAEDGYDALKKYTRDLTAVARDGKLDPVIGRDEEIRRTIQVLARRTKNNPVLIGEPGVGKTAIVEGLAQRIVKGDVPESLKDKKLLALDLGSLLAGAKYRGEFEERLKAVLSEVTSGREGVVLFIDELHTLVGAGGAEGAMDASNMLKPALARGELHCVGATTLEEYRKHIEKDAALARRFQPVFVGEPSVEDTISILRGIKEKYEVHHGVRITDGAIVAAATLSHRYITDRFLPDKAIDLMDEAASRLRMAVDSKPEEIDELDRRIVQMKIEREALKKESDPASRERLQRLEKELSELEQKSAELTATWRAAKEKLAGARTLKERLDQARIELEQAQRRGDWTRAGELAYGIVPDLERQLKEAEAQGDQRMLEEAVTAEHIAAVVSRWTGIPVDKMLEGEREKLLHMEGALRQRVIGQDEAIVAVSNAVRRARAGLQDPNRPMGSFLFLGPTGVGKTELTKALAEFLFDDEHAMVRIDMSEFMEKHSVARLIGAPPGYVGYEEGGSLTEAVRRRPYQVILFDEVEKAHPDVFNVLLQVLDDGRLTDGQGRTVDFRNTLIVMTSNLGSEYLATLGEDQDVDTVRAEVMDAVRAAFRPEFLNRLDEILIFRRLSREDMDGIVDIQLRRLQRLLDDRKVVLEVDDAAKRWLADAGYDPVYGARPLKRVIQRELQNSLAEMILRGGVRDGDTVRVTATELGLFIEPPQHGDGATEQPSRNAAE</sequence>
<dbReference type="Gene3D" id="1.10.1780.10">
    <property type="entry name" value="Clp, N-terminal domain"/>
    <property type="match status" value="1"/>
</dbReference>
<dbReference type="InterPro" id="IPR028299">
    <property type="entry name" value="ClpA/B_CS2"/>
</dbReference>
<dbReference type="InterPro" id="IPR004176">
    <property type="entry name" value="Clp_R_N"/>
</dbReference>
<dbReference type="InterPro" id="IPR036628">
    <property type="entry name" value="Clp_N_dom_sf"/>
</dbReference>
<evidence type="ECO:0000256" key="10">
    <source>
        <dbReference type="ARBA" id="ARBA00026057"/>
    </source>
</evidence>
<dbReference type="CDD" id="cd19499">
    <property type="entry name" value="RecA-like_ClpB_Hsp104-like"/>
    <property type="match status" value="1"/>
</dbReference>
<keyword evidence="4 11" id="KW-0677">Repeat</keyword>
<keyword evidence="17" id="KW-1185">Reference proteome</keyword>
<evidence type="ECO:0000313" key="16">
    <source>
        <dbReference type="EMBL" id="MFL7905956.1"/>
    </source>
</evidence>
<evidence type="ECO:0000256" key="12">
    <source>
        <dbReference type="RuleBase" id="RU004432"/>
    </source>
</evidence>
<dbReference type="InterPro" id="IPR003959">
    <property type="entry name" value="ATPase_AAA_core"/>
</dbReference>
<dbReference type="PROSITE" id="PS00871">
    <property type="entry name" value="CLPAB_2"/>
    <property type="match status" value="1"/>
</dbReference>
<dbReference type="InterPro" id="IPR019489">
    <property type="entry name" value="Clp_ATPase_C"/>
</dbReference>
<dbReference type="PROSITE" id="PS00870">
    <property type="entry name" value="CLPAB_1"/>
    <property type="match status" value="1"/>
</dbReference>
<dbReference type="InterPro" id="IPR041546">
    <property type="entry name" value="ClpA/ClpB_AAA_lid"/>
</dbReference>
<dbReference type="InterPro" id="IPR027417">
    <property type="entry name" value="P-loop_NTPase"/>
</dbReference>
<evidence type="ECO:0000256" key="8">
    <source>
        <dbReference type="ARBA" id="ARBA00023186"/>
    </source>
</evidence>
<reference evidence="16 17" key="1">
    <citation type="submission" date="2024-11" db="EMBL/GenBank/DDBJ databases">
        <title>Draft genome sequences of two bacteria associated to sugarcane roots in Colombia.</title>
        <authorList>
            <person name="Pardo-Diaz S."/>
            <person name="Masmela-Mendoza J."/>
            <person name="Delgadillo-Duran P."/>
            <person name="Bautista E.J."/>
            <person name="Rojas-Tapias D.F."/>
        </authorList>
    </citation>
    <scope>NUCLEOTIDE SEQUENCE [LARGE SCALE GENOMIC DNA]</scope>
    <source>
        <strain evidence="16 17">Ap18</strain>
    </source>
</reference>
<evidence type="ECO:0000256" key="13">
    <source>
        <dbReference type="RuleBase" id="RU362034"/>
    </source>
</evidence>
<evidence type="ECO:0000256" key="7">
    <source>
        <dbReference type="ARBA" id="ARBA00023054"/>
    </source>
</evidence>
<organism evidence="16 17">
    <name type="scientific">Azospirillum argentinense</name>
    <dbReference type="NCBI Taxonomy" id="2970906"/>
    <lineage>
        <taxon>Bacteria</taxon>
        <taxon>Pseudomonadati</taxon>
        <taxon>Pseudomonadota</taxon>
        <taxon>Alphaproteobacteria</taxon>
        <taxon>Rhodospirillales</taxon>
        <taxon>Azospirillaceae</taxon>
        <taxon>Azospirillum</taxon>
    </lineage>
</organism>
<dbReference type="Pfam" id="PF07724">
    <property type="entry name" value="AAA_2"/>
    <property type="match status" value="1"/>
</dbReference>
<dbReference type="RefSeq" id="WP_407826036.1">
    <property type="nucleotide sequence ID" value="NZ_JBJLSN010000112.1"/>
</dbReference>
<comment type="subunit">
    <text evidence="13">Homohexamer; The oligomerization is ATP-dependent.</text>
</comment>
<accession>A0ABW8VHW4</accession>
<feature type="coiled-coil region" evidence="13">
    <location>
        <begin position="414"/>
        <end position="494"/>
    </location>
</feature>
<gene>
    <name evidence="13 16" type="primary">clpB</name>
    <name evidence="16" type="ORF">ACJ41P_32875</name>
</gene>